<name>A0A8T2IEE5_9PIPI</name>
<comment type="caution">
    <text evidence="2">The sequence shown here is derived from an EMBL/GenBank/DDBJ whole genome shotgun (WGS) entry which is preliminary data.</text>
</comment>
<evidence type="ECO:0000256" key="1">
    <source>
        <dbReference type="SAM" id="MobiDB-lite"/>
    </source>
</evidence>
<organism evidence="2 3">
    <name type="scientific">Hymenochirus boettgeri</name>
    <name type="common">Congo dwarf clawed frog</name>
    <dbReference type="NCBI Taxonomy" id="247094"/>
    <lineage>
        <taxon>Eukaryota</taxon>
        <taxon>Metazoa</taxon>
        <taxon>Chordata</taxon>
        <taxon>Craniata</taxon>
        <taxon>Vertebrata</taxon>
        <taxon>Euteleostomi</taxon>
        <taxon>Amphibia</taxon>
        <taxon>Batrachia</taxon>
        <taxon>Anura</taxon>
        <taxon>Pipoidea</taxon>
        <taxon>Pipidae</taxon>
        <taxon>Pipinae</taxon>
        <taxon>Hymenochirus</taxon>
    </lineage>
</organism>
<feature type="compositionally biased region" description="Polar residues" evidence="1">
    <location>
        <begin position="116"/>
        <end position="129"/>
    </location>
</feature>
<sequence length="129" mass="14787">LGQSVSDPEIWFLDRALYWHFITYNFTSYYRLLLCHLGLPQWQYLFTGYGLSPQAKQWFNMYRPVTLGPGLTSEETESFINKLDPNKIFKNKNKTPTTKKKFPLPPSGAQKGNVAASRNPSGSVNPVRK</sequence>
<gene>
    <name evidence="2" type="ORF">GDO86_018664</name>
</gene>
<feature type="non-terminal residue" evidence="2">
    <location>
        <position position="129"/>
    </location>
</feature>
<dbReference type="PANTHER" id="PTHR31854">
    <property type="entry name" value="TUBULIN POLYGLUTAMYLASE COMPLEX SUBUNIT 2"/>
    <property type="match status" value="1"/>
</dbReference>
<dbReference type="OrthoDB" id="10249691at2759"/>
<dbReference type="AlphaFoldDB" id="A0A8T2IEE5"/>
<dbReference type="InterPro" id="IPR039231">
    <property type="entry name" value="TPGS2"/>
</dbReference>
<dbReference type="PANTHER" id="PTHR31854:SF2">
    <property type="entry name" value="TUBULIN POLYGLUTAMYLASE COMPLEX SUBUNIT 2"/>
    <property type="match status" value="1"/>
</dbReference>
<feature type="compositionally biased region" description="Basic residues" evidence="1">
    <location>
        <begin position="89"/>
        <end position="102"/>
    </location>
</feature>
<feature type="region of interest" description="Disordered" evidence="1">
    <location>
        <begin position="87"/>
        <end position="129"/>
    </location>
</feature>
<evidence type="ECO:0000313" key="3">
    <source>
        <dbReference type="Proteomes" id="UP000812440"/>
    </source>
</evidence>
<dbReference type="Proteomes" id="UP000812440">
    <property type="component" value="Unassembled WGS sequence"/>
</dbReference>
<keyword evidence="3" id="KW-1185">Reference proteome</keyword>
<reference evidence="2" key="1">
    <citation type="thesis" date="2020" institute="ProQuest LLC" country="789 East Eisenhower Parkway, Ann Arbor, MI, USA">
        <title>Comparative Genomics and Chromosome Evolution.</title>
        <authorList>
            <person name="Mudd A.B."/>
        </authorList>
    </citation>
    <scope>NUCLEOTIDE SEQUENCE</scope>
    <source>
        <strain evidence="2">Female2</strain>
        <tissue evidence="2">Blood</tissue>
    </source>
</reference>
<protein>
    <recommendedName>
        <fullName evidence="4">Tubulin polyglutamylase complex subunit 2</fullName>
    </recommendedName>
</protein>
<accession>A0A8T2IEE5</accession>
<dbReference type="EMBL" id="JAACNH010017536">
    <property type="protein sequence ID" value="KAG8428981.1"/>
    <property type="molecule type" value="Genomic_DNA"/>
</dbReference>
<evidence type="ECO:0000313" key="2">
    <source>
        <dbReference type="EMBL" id="KAG8428981.1"/>
    </source>
</evidence>
<evidence type="ECO:0008006" key="4">
    <source>
        <dbReference type="Google" id="ProtNLM"/>
    </source>
</evidence>
<proteinExistence type="predicted"/>